<dbReference type="GO" id="GO:0003677">
    <property type="term" value="F:DNA binding"/>
    <property type="evidence" value="ECO:0007669"/>
    <property type="project" value="UniProtKB-KW"/>
</dbReference>
<dbReference type="InterPro" id="IPR051615">
    <property type="entry name" value="Transcr_Regulatory_Elem"/>
</dbReference>
<comment type="caution">
    <text evidence="8">The sequence shown here is derived from an EMBL/GenBank/DDBJ whole genome shotgun (WGS) entry which is preliminary data.</text>
</comment>
<organism evidence="8 9">
    <name type="scientific">Rhizopus stolonifer</name>
    <name type="common">Rhizopus nigricans</name>
    <dbReference type="NCBI Taxonomy" id="4846"/>
    <lineage>
        <taxon>Eukaryota</taxon>
        <taxon>Fungi</taxon>
        <taxon>Fungi incertae sedis</taxon>
        <taxon>Mucoromycota</taxon>
        <taxon>Mucoromycotina</taxon>
        <taxon>Mucoromycetes</taxon>
        <taxon>Mucorales</taxon>
        <taxon>Mucorineae</taxon>
        <taxon>Rhizopodaceae</taxon>
        <taxon>Rhizopus</taxon>
    </lineage>
</organism>
<evidence type="ECO:0000256" key="4">
    <source>
        <dbReference type="ARBA" id="ARBA00023125"/>
    </source>
</evidence>
<feature type="non-terminal residue" evidence="8">
    <location>
        <position position="1"/>
    </location>
</feature>
<evidence type="ECO:0000256" key="6">
    <source>
        <dbReference type="ARBA" id="ARBA00023242"/>
    </source>
</evidence>
<feature type="domain" description="Xylanolytic transcriptional activator regulatory" evidence="7">
    <location>
        <begin position="5"/>
        <end position="63"/>
    </location>
</feature>
<dbReference type="AlphaFoldDB" id="A0A367IZ55"/>
<keyword evidence="1" id="KW-0479">Metal-binding</keyword>
<keyword evidence="5" id="KW-0804">Transcription</keyword>
<keyword evidence="6" id="KW-0539">Nucleus</keyword>
<dbReference type="GO" id="GO:0006351">
    <property type="term" value="P:DNA-templated transcription"/>
    <property type="evidence" value="ECO:0007669"/>
    <property type="project" value="InterPro"/>
</dbReference>
<gene>
    <name evidence="8" type="primary">CTF1_2</name>
    <name evidence="8" type="ORF">CU098_003516</name>
</gene>
<dbReference type="GO" id="GO:0008270">
    <property type="term" value="F:zinc ion binding"/>
    <property type="evidence" value="ECO:0007669"/>
    <property type="project" value="InterPro"/>
</dbReference>
<evidence type="ECO:0000256" key="5">
    <source>
        <dbReference type="ARBA" id="ARBA00023163"/>
    </source>
</evidence>
<dbReference type="EMBL" id="PJQM01004908">
    <property type="protein sequence ID" value="RCH82973.1"/>
    <property type="molecule type" value="Genomic_DNA"/>
</dbReference>
<evidence type="ECO:0000313" key="9">
    <source>
        <dbReference type="Proteomes" id="UP000253551"/>
    </source>
</evidence>
<dbReference type="PANTHER" id="PTHR31313">
    <property type="entry name" value="TY1 ENHANCER ACTIVATOR"/>
    <property type="match status" value="1"/>
</dbReference>
<sequence>CQDLKLHNLNETLDISQEEKETRRRTWWSFYVLDRWIAGDSGRPFTAIDEDIDEPYPSEYASFDEVMDSMTDTDQNLPRFPSLDKESSKKCKSKMVPIYQPFIQMIKLSRILGMILKNLYTPQGKKYCAEYGSDSVVGYLDNALSEWRANLPPLLNISSAGKMSSKNEEHIPLISMTGPISLFYYTSLILLHRPFIKHDPENKKLSSQTSLTICTSAAIKVIEISECMNYRDFLLVSWCFALYPLVSAILIHAFNAQSSDKTITTTAKSNLVRGLALMDKLNSLSPFKEHVENTIRTGILNSNLCKQDPELVQLLEAQQKSKIKFVLKGTTNQESKTTQESETSESKNSFEYKTDECITPLFTDDYHWLDMLYVSSQNMLNQNMLNQNMFQETSNMQQSTSEDMYSIRQFGFNTAGLDPLSQPWQGSTYIRDSNNNQLYTTPYINSNQNMLNSFQSNLPFGEQYTMGQTNTDMNHSLSNDLYSNASYGPPLLHNLETITGDSFWGVPDSMNIEDWYARLIQGEFQ</sequence>
<reference evidence="8 9" key="1">
    <citation type="journal article" date="2018" name="G3 (Bethesda)">
        <title>Phylogenetic and Phylogenomic Definition of Rhizopus Species.</title>
        <authorList>
            <person name="Gryganskyi A.P."/>
            <person name="Golan J."/>
            <person name="Dolatabadi S."/>
            <person name="Mondo S."/>
            <person name="Robb S."/>
            <person name="Idnurm A."/>
            <person name="Muszewska A."/>
            <person name="Steczkiewicz K."/>
            <person name="Masonjones S."/>
            <person name="Liao H.L."/>
            <person name="Gajdeczka M.T."/>
            <person name="Anike F."/>
            <person name="Vuek A."/>
            <person name="Anishchenko I.M."/>
            <person name="Voigt K."/>
            <person name="de Hoog G.S."/>
            <person name="Smith M.E."/>
            <person name="Heitman J."/>
            <person name="Vilgalys R."/>
            <person name="Stajich J.E."/>
        </authorList>
    </citation>
    <scope>NUCLEOTIDE SEQUENCE [LARGE SCALE GENOMIC DNA]</scope>
    <source>
        <strain evidence="8 9">LSU 92-RS-03</strain>
    </source>
</reference>
<keyword evidence="3" id="KW-0805">Transcription regulation</keyword>
<keyword evidence="2" id="KW-0862">Zinc</keyword>
<dbReference type="OrthoDB" id="4456959at2759"/>
<dbReference type="SMART" id="SM00906">
    <property type="entry name" value="Fungal_trans"/>
    <property type="match status" value="1"/>
</dbReference>
<dbReference type="STRING" id="4846.A0A367IZ55"/>
<dbReference type="CDD" id="cd12148">
    <property type="entry name" value="fungal_TF_MHR"/>
    <property type="match status" value="1"/>
</dbReference>
<dbReference type="InterPro" id="IPR007219">
    <property type="entry name" value="XnlR_reg_dom"/>
</dbReference>
<protein>
    <submittedName>
        <fullName evidence="8">Transcriptional activator of fatty acid utilization</fullName>
    </submittedName>
</protein>
<name>A0A367IZ55_RHIST</name>
<evidence type="ECO:0000256" key="1">
    <source>
        <dbReference type="ARBA" id="ARBA00022723"/>
    </source>
</evidence>
<keyword evidence="9" id="KW-1185">Reference proteome</keyword>
<evidence type="ECO:0000313" key="8">
    <source>
        <dbReference type="EMBL" id="RCH82973.1"/>
    </source>
</evidence>
<evidence type="ECO:0000256" key="2">
    <source>
        <dbReference type="ARBA" id="ARBA00022833"/>
    </source>
</evidence>
<evidence type="ECO:0000259" key="7">
    <source>
        <dbReference type="SMART" id="SM00906"/>
    </source>
</evidence>
<accession>A0A367IZ55</accession>
<dbReference type="Pfam" id="PF04082">
    <property type="entry name" value="Fungal_trans"/>
    <property type="match status" value="1"/>
</dbReference>
<evidence type="ECO:0000256" key="3">
    <source>
        <dbReference type="ARBA" id="ARBA00023015"/>
    </source>
</evidence>
<proteinExistence type="predicted"/>
<keyword evidence="4" id="KW-0238">DNA-binding</keyword>
<dbReference type="PANTHER" id="PTHR31313:SF81">
    <property type="entry name" value="TY1 ENHANCER ACTIVATOR"/>
    <property type="match status" value="1"/>
</dbReference>
<dbReference type="Proteomes" id="UP000253551">
    <property type="component" value="Unassembled WGS sequence"/>
</dbReference>